<dbReference type="GO" id="GO:0003700">
    <property type="term" value="F:DNA-binding transcription factor activity"/>
    <property type="evidence" value="ECO:0007669"/>
    <property type="project" value="InterPro"/>
</dbReference>
<evidence type="ECO:0000256" key="2">
    <source>
        <dbReference type="ARBA" id="ARBA00023125"/>
    </source>
</evidence>
<dbReference type="InterPro" id="IPR018060">
    <property type="entry name" value="HTH_AraC"/>
</dbReference>
<dbReference type="GO" id="GO:0000976">
    <property type="term" value="F:transcription cis-regulatory region binding"/>
    <property type="evidence" value="ECO:0007669"/>
    <property type="project" value="TreeGrafter"/>
</dbReference>
<dbReference type="InterPro" id="IPR009057">
    <property type="entry name" value="Homeodomain-like_sf"/>
</dbReference>
<feature type="domain" description="HTH araC/xylS-type" evidence="4">
    <location>
        <begin position="233"/>
        <end position="331"/>
    </location>
</feature>
<dbReference type="PANTHER" id="PTHR47894:SF4">
    <property type="entry name" value="HTH-TYPE TRANSCRIPTIONAL REGULATOR GADX"/>
    <property type="match status" value="1"/>
</dbReference>
<dbReference type="InterPro" id="IPR032687">
    <property type="entry name" value="AraC-type_N"/>
</dbReference>
<keyword evidence="1" id="KW-0805">Transcription regulation</keyword>
<dbReference type="Pfam" id="PF12833">
    <property type="entry name" value="HTH_18"/>
    <property type="match status" value="1"/>
</dbReference>
<reference evidence="5 6" key="1">
    <citation type="submission" date="2019-09" db="EMBL/GenBank/DDBJ databases">
        <authorList>
            <person name="Wang X."/>
        </authorList>
    </citation>
    <scope>NUCLEOTIDE SEQUENCE [LARGE SCALE GENOMIC DNA]</scope>
    <source>
        <strain evidence="5 6">CICC 11023</strain>
    </source>
</reference>
<gene>
    <name evidence="5" type="ORF">F3087_29525</name>
</gene>
<accession>A0A5N0E7Q9</accession>
<keyword evidence="3" id="KW-0804">Transcription</keyword>
<comment type="caution">
    <text evidence="5">The sequence shown here is derived from an EMBL/GenBank/DDBJ whole genome shotgun (WGS) entry which is preliminary data.</text>
</comment>
<dbReference type="GO" id="GO:0005829">
    <property type="term" value="C:cytosol"/>
    <property type="evidence" value="ECO:0007669"/>
    <property type="project" value="TreeGrafter"/>
</dbReference>
<dbReference type="RefSeq" id="WP_150405364.1">
    <property type="nucleotide sequence ID" value="NZ_VXLC01000016.1"/>
</dbReference>
<evidence type="ECO:0000259" key="4">
    <source>
        <dbReference type="PROSITE" id="PS01124"/>
    </source>
</evidence>
<proteinExistence type="predicted"/>
<dbReference type="PANTHER" id="PTHR47894">
    <property type="entry name" value="HTH-TYPE TRANSCRIPTIONAL REGULATOR GADX"/>
    <property type="match status" value="1"/>
</dbReference>
<dbReference type="Pfam" id="PF12625">
    <property type="entry name" value="Arabinose_bd"/>
    <property type="match status" value="1"/>
</dbReference>
<sequence>MMVMTRAAALRGYQTLVDELGGDGAGLLERLGIEAAGVDSDDAVISSEAVGWALELAAAELGCPDFGLRLSGRQADTVIGPLAVALANAATVGAAIDCASRFLFTQHTGISLALIDDARPGIVAINFRDPAESNGFAQGIDLAAGTIHRMLSQAVDGDYGLRSVHLPHPPLAPAARYAEFFGAEVRFDADTTLLRIPAELLARPTVGGDATVYTMAVHFLTEKCSEPGNSMATKVRVAIDGLITRGRPDIEAVARTLSIHERTLQRALAGEGTTFTEVLDGARRDAARRLLCETDMPMSQITTLIGLREQSAFTRAARRWFGATPQQIRRAAHDRRGGAARVTVRRKGDVVALTNKPGVRPEPVAHA</sequence>
<dbReference type="PROSITE" id="PS01124">
    <property type="entry name" value="HTH_ARAC_FAMILY_2"/>
    <property type="match status" value="1"/>
</dbReference>
<evidence type="ECO:0000256" key="3">
    <source>
        <dbReference type="ARBA" id="ARBA00023163"/>
    </source>
</evidence>
<dbReference type="EMBL" id="VXLC01000016">
    <property type="protein sequence ID" value="KAA8884996.1"/>
    <property type="molecule type" value="Genomic_DNA"/>
</dbReference>
<dbReference type="Gene3D" id="1.10.10.60">
    <property type="entry name" value="Homeodomain-like"/>
    <property type="match status" value="1"/>
</dbReference>
<name>A0A5N0E7Q9_9NOCA</name>
<dbReference type="SMART" id="SM00342">
    <property type="entry name" value="HTH_ARAC"/>
    <property type="match status" value="1"/>
</dbReference>
<organism evidence="5 6">
    <name type="scientific">Nocardia colli</name>
    <dbReference type="NCBI Taxonomy" id="2545717"/>
    <lineage>
        <taxon>Bacteria</taxon>
        <taxon>Bacillati</taxon>
        <taxon>Actinomycetota</taxon>
        <taxon>Actinomycetes</taxon>
        <taxon>Mycobacteriales</taxon>
        <taxon>Nocardiaceae</taxon>
        <taxon>Nocardia</taxon>
    </lineage>
</organism>
<dbReference type="OrthoDB" id="5241536at2"/>
<evidence type="ECO:0000256" key="1">
    <source>
        <dbReference type="ARBA" id="ARBA00023015"/>
    </source>
</evidence>
<protein>
    <submittedName>
        <fullName evidence="5">AraC family transcriptional regulator</fullName>
    </submittedName>
</protein>
<keyword evidence="6" id="KW-1185">Reference proteome</keyword>
<dbReference type="Proteomes" id="UP000323876">
    <property type="component" value="Unassembled WGS sequence"/>
</dbReference>
<dbReference type="AlphaFoldDB" id="A0A5N0E7Q9"/>
<dbReference type="SUPFAM" id="SSF46689">
    <property type="entry name" value="Homeodomain-like"/>
    <property type="match status" value="1"/>
</dbReference>
<keyword evidence="2" id="KW-0238">DNA-binding</keyword>
<evidence type="ECO:0000313" key="5">
    <source>
        <dbReference type="EMBL" id="KAA8884996.1"/>
    </source>
</evidence>
<evidence type="ECO:0000313" key="6">
    <source>
        <dbReference type="Proteomes" id="UP000323876"/>
    </source>
</evidence>